<name>A0A6J4NZD8_9ACTN</name>
<dbReference type="PANTHER" id="PTHR46623:SF6">
    <property type="entry name" value="ALPHA_BETA-HYDROLASES SUPERFAMILY PROTEIN"/>
    <property type="match status" value="1"/>
</dbReference>
<dbReference type="Gene3D" id="3.40.50.1820">
    <property type="entry name" value="alpha/beta hydrolase"/>
    <property type="match status" value="1"/>
</dbReference>
<dbReference type="Pfam" id="PF01738">
    <property type="entry name" value="DLH"/>
    <property type="match status" value="1"/>
</dbReference>
<dbReference type="InterPro" id="IPR002925">
    <property type="entry name" value="Dienelactn_hydro"/>
</dbReference>
<evidence type="ECO:0000313" key="2">
    <source>
        <dbReference type="EMBL" id="CAA9400892.1"/>
    </source>
</evidence>
<dbReference type="SUPFAM" id="SSF53474">
    <property type="entry name" value="alpha/beta-Hydrolases"/>
    <property type="match status" value="1"/>
</dbReference>
<protein>
    <recommendedName>
        <fullName evidence="1">Dienelactone hydrolase domain-containing protein</fullName>
    </recommendedName>
</protein>
<dbReference type="PANTHER" id="PTHR46623">
    <property type="entry name" value="CARBOXYMETHYLENEBUTENOLIDASE-RELATED"/>
    <property type="match status" value="1"/>
</dbReference>
<sequence length="199" mass="21183">MTQIALFHSALGVRPGVLDAADRLRAAGHDVHVVDQYDGRTFDDYETAGAHVESVGFPALMQRAVEGTAHLADGFAVVGFSNGAGMAELVALQRRVSAAVLLSGALPLGMLGAEAWPEHVPAQIHYGADDPFRSQEWLDDVVGSIRAAGVRLEVHDDYPTSGHLFTDASLPAEHDPASAELLWTRVLAFLEDTPAAGHR</sequence>
<gene>
    <name evidence="2" type="ORF">AVDCRST_MAG06-2170</name>
</gene>
<dbReference type="AlphaFoldDB" id="A0A6J4NZD8"/>
<dbReference type="InterPro" id="IPR051049">
    <property type="entry name" value="Dienelactone_hydrolase-like"/>
</dbReference>
<dbReference type="EMBL" id="CADCUP010000147">
    <property type="protein sequence ID" value="CAA9400892.1"/>
    <property type="molecule type" value="Genomic_DNA"/>
</dbReference>
<dbReference type="GO" id="GO:0016787">
    <property type="term" value="F:hydrolase activity"/>
    <property type="evidence" value="ECO:0007669"/>
    <property type="project" value="InterPro"/>
</dbReference>
<evidence type="ECO:0000259" key="1">
    <source>
        <dbReference type="Pfam" id="PF01738"/>
    </source>
</evidence>
<feature type="domain" description="Dienelactone hydrolase" evidence="1">
    <location>
        <begin position="5"/>
        <end position="191"/>
    </location>
</feature>
<proteinExistence type="predicted"/>
<organism evidence="2">
    <name type="scientific">uncultured Nocardioides sp</name>
    <dbReference type="NCBI Taxonomy" id="198441"/>
    <lineage>
        <taxon>Bacteria</taxon>
        <taxon>Bacillati</taxon>
        <taxon>Actinomycetota</taxon>
        <taxon>Actinomycetes</taxon>
        <taxon>Propionibacteriales</taxon>
        <taxon>Nocardioidaceae</taxon>
        <taxon>Nocardioides</taxon>
        <taxon>environmental samples</taxon>
    </lineage>
</organism>
<dbReference type="InterPro" id="IPR029058">
    <property type="entry name" value="AB_hydrolase_fold"/>
</dbReference>
<reference evidence="2" key="1">
    <citation type="submission" date="2020-02" db="EMBL/GenBank/DDBJ databases">
        <authorList>
            <person name="Meier V. D."/>
        </authorList>
    </citation>
    <scope>NUCLEOTIDE SEQUENCE</scope>
    <source>
        <strain evidence="2">AVDCRST_MAG06</strain>
    </source>
</reference>
<dbReference type="RefSeq" id="WP_295659289.1">
    <property type="nucleotide sequence ID" value="NZ_CADCUP010000147.1"/>
</dbReference>
<accession>A0A6J4NZD8</accession>